<dbReference type="GO" id="GO:0005794">
    <property type="term" value="C:Golgi apparatus"/>
    <property type="evidence" value="ECO:0007669"/>
    <property type="project" value="TreeGrafter"/>
</dbReference>
<feature type="region of interest" description="Disordered" evidence="1">
    <location>
        <begin position="511"/>
        <end position="533"/>
    </location>
</feature>
<gene>
    <name evidence="2" type="ORF">BGW38_001425</name>
</gene>
<feature type="compositionally biased region" description="Low complexity" evidence="1">
    <location>
        <begin position="84"/>
        <end position="99"/>
    </location>
</feature>
<proteinExistence type="predicted"/>
<evidence type="ECO:0000256" key="1">
    <source>
        <dbReference type="SAM" id="MobiDB-lite"/>
    </source>
</evidence>
<comment type="caution">
    <text evidence="2">The sequence shown here is derived from an EMBL/GenBank/DDBJ whole genome shotgun (WGS) entry which is preliminary data.</text>
</comment>
<accession>A0A9P6KI12</accession>
<name>A0A9P6KI12_9FUNG</name>
<organism evidence="2 3">
    <name type="scientific">Lunasporangiospora selenospora</name>
    <dbReference type="NCBI Taxonomy" id="979761"/>
    <lineage>
        <taxon>Eukaryota</taxon>
        <taxon>Fungi</taxon>
        <taxon>Fungi incertae sedis</taxon>
        <taxon>Mucoromycota</taxon>
        <taxon>Mortierellomycotina</taxon>
        <taxon>Mortierellomycetes</taxon>
        <taxon>Mortierellales</taxon>
        <taxon>Mortierellaceae</taxon>
        <taxon>Lunasporangiospora</taxon>
    </lineage>
</organism>
<dbReference type="GO" id="GO:0009306">
    <property type="term" value="P:protein secretion"/>
    <property type="evidence" value="ECO:0007669"/>
    <property type="project" value="TreeGrafter"/>
</dbReference>
<dbReference type="PANTHER" id="PTHR17985:SF8">
    <property type="entry name" value="TRANSPORT AND GOLGI ORGANIZATION PROTEIN 2 HOMOLOG"/>
    <property type="match status" value="1"/>
</dbReference>
<keyword evidence="3" id="KW-1185">Reference proteome</keyword>
<evidence type="ECO:0000313" key="3">
    <source>
        <dbReference type="Proteomes" id="UP000780801"/>
    </source>
</evidence>
<dbReference type="InterPro" id="IPR008551">
    <property type="entry name" value="TANGO2"/>
</dbReference>
<dbReference type="Proteomes" id="UP000780801">
    <property type="component" value="Unassembled WGS sequence"/>
</dbReference>
<dbReference type="GO" id="GO:0007030">
    <property type="term" value="P:Golgi organization"/>
    <property type="evidence" value="ECO:0007669"/>
    <property type="project" value="TreeGrafter"/>
</dbReference>
<sequence length="539" mass="59432">MPTILDSNCNAFASNRDEFLKRDTSRADFWDLDPILKEARQAAAHGAATPDALTNTAHVGIISGQDLQPAKTQNYTIEETESVTSADDSNDNNDTITANGLHTRSQDKVTLSLSTEHLPGTWLGITTHGDLVALTNYRELDAYYVEHANDPPKLSRGKVCGEYLVTMAAAHDDLEKKRQAEAIAADTSTQDQGDPPLSHHRAERWFRKRAVGWEDEFEGLNLLVVQNGGDRQVVGGNREDSEVKFFSNAPNADSASDAAVTTETGEMIDGSSDTNSPIRANSIVGVSNSVFTRPWTKVEIGVDALGRALNDSVQLFGTERHAKLQQGNGTSDQESIDDDQRELAWLVIEMLTLLRVHTSPFVPEELTLPGFVQGLRKRVFIPKVESSPKNAEYGTRSSTIVLFGQEREDGKKVAVFVEKKWYSSCDPKTDERVLYSADSAEGLVWWQGFIGDPREKWVKIEGDDLKKLLQSARKWDVATDASDNGVASSKLRSDTISDTEKVPAYALWNQDSKNGRGRASTRSTASDAHWRSSAKIVEF</sequence>
<dbReference type="OrthoDB" id="191601at2759"/>
<reference evidence="2" key="1">
    <citation type="journal article" date="2020" name="Fungal Divers.">
        <title>Resolving the Mortierellaceae phylogeny through synthesis of multi-gene phylogenetics and phylogenomics.</title>
        <authorList>
            <person name="Vandepol N."/>
            <person name="Liber J."/>
            <person name="Desiro A."/>
            <person name="Na H."/>
            <person name="Kennedy M."/>
            <person name="Barry K."/>
            <person name="Grigoriev I.V."/>
            <person name="Miller A.N."/>
            <person name="O'Donnell K."/>
            <person name="Stajich J.E."/>
            <person name="Bonito G."/>
        </authorList>
    </citation>
    <scope>NUCLEOTIDE SEQUENCE</scope>
    <source>
        <strain evidence="2">KOD1015</strain>
    </source>
</reference>
<dbReference type="Pfam" id="PF05742">
    <property type="entry name" value="TANGO2"/>
    <property type="match status" value="1"/>
</dbReference>
<feature type="region of interest" description="Disordered" evidence="1">
    <location>
        <begin position="81"/>
        <end position="101"/>
    </location>
</feature>
<dbReference type="AlphaFoldDB" id="A0A9P6KI12"/>
<dbReference type="EMBL" id="JAABOA010000145">
    <property type="protein sequence ID" value="KAF9585638.1"/>
    <property type="molecule type" value="Genomic_DNA"/>
</dbReference>
<evidence type="ECO:0000313" key="2">
    <source>
        <dbReference type="EMBL" id="KAF9585638.1"/>
    </source>
</evidence>
<dbReference type="PANTHER" id="PTHR17985">
    <property type="entry name" value="SER/THR-RICH PROTEIN T10 IN DGCR REGION"/>
    <property type="match status" value="1"/>
</dbReference>
<protein>
    <submittedName>
        <fullName evidence="2">Uncharacterized protein</fullName>
    </submittedName>
</protein>